<accession>A0A6J5LBL6</accession>
<dbReference type="EMBL" id="LR796252">
    <property type="protein sequence ID" value="CAB4131731.1"/>
    <property type="molecule type" value="Genomic_DNA"/>
</dbReference>
<evidence type="ECO:0000313" key="1">
    <source>
        <dbReference type="EMBL" id="CAB4131731.1"/>
    </source>
</evidence>
<proteinExistence type="predicted"/>
<protein>
    <submittedName>
        <fullName evidence="1">Uncharacterized protein</fullName>
    </submittedName>
</protein>
<organism evidence="1">
    <name type="scientific">uncultured Caudovirales phage</name>
    <dbReference type="NCBI Taxonomy" id="2100421"/>
    <lineage>
        <taxon>Viruses</taxon>
        <taxon>Duplodnaviria</taxon>
        <taxon>Heunggongvirae</taxon>
        <taxon>Uroviricota</taxon>
        <taxon>Caudoviricetes</taxon>
        <taxon>Peduoviridae</taxon>
        <taxon>Maltschvirus</taxon>
        <taxon>Maltschvirus maltsch</taxon>
    </lineage>
</organism>
<reference evidence="1" key="1">
    <citation type="submission" date="2020-04" db="EMBL/GenBank/DDBJ databases">
        <authorList>
            <person name="Chiriac C."/>
            <person name="Salcher M."/>
            <person name="Ghai R."/>
            <person name="Kavagutti S V."/>
        </authorList>
    </citation>
    <scope>NUCLEOTIDE SEQUENCE</scope>
</reference>
<name>A0A6J5LBL6_9CAUD</name>
<sequence length="78" mass="8611">MELPAQQDLDDMAELVGGHGVTFNTLGPEARIQVIQLVNQCDAVAELNSIRVGIDNLDHELTKVGDWFKNSRLYEGSN</sequence>
<gene>
    <name evidence="1" type="ORF">UFOVP131_2</name>
</gene>